<proteinExistence type="inferred from homology"/>
<evidence type="ECO:0000256" key="8">
    <source>
        <dbReference type="ARBA" id="ARBA00023002"/>
    </source>
</evidence>
<organism evidence="13 14">
    <name type="scientific">Protopolystoma xenopodis</name>
    <dbReference type="NCBI Taxonomy" id="117903"/>
    <lineage>
        <taxon>Eukaryota</taxon>
        <taxon>Metazoa</taxon>
        <taxon>Spiralia</taxon>
        <taxon>Lophotrochozoa</taxon>
        <taxon>Platyhelminthes</taxon>
        <taxon>Monogenea</taxon>
        <taxon>Polyopisthocotylea</taxon>
        <taxon>Polystomatidea</taxon>
        <taxon>Polystomatidae</taxon>
        <taxon>Protopolystoma</taxon>
    </lineage>
</organism>
<name>A0A3S5ABC2_9PLAT</name>
<dbReference type="PRINTS" id="PR00068">
    <property type="entry name" value="CUZNDISMTASE"/>
</dbReference>
<keyword evidence="14" id="KW-1185">Reference proteome</keyword>
<dbReference type="InterPro" id="IPR036423">
    <property type="entry name" value="SOD-like_Cu/Zn_dom_sf"/>
</dbReference>
<dbReference type="Proteomes" id="UP000784294">
    <property type="component" value="Unassembled WGS sequence"/>
</dbReference>
<dbReference type="EMBL" id="CAAALY010244205">
    <property type="protein sequence ID" value="VEL32459.1"/>
    <property type="molecule type" value="Genomic_DNA"/>
</dbReference>
<keyword evidence="6" id="KW-0862">Zinc</keyword>
<evidence type="ECO:0000256" key="6">
    <source>
        <dbReference type="ARBA" id="ARBA00022833"/>
    </source>
</evidence>
<dbReference type="GO" id="GO:0004784">
    <property type="term" value="F:superoxide dismutase activity"/>
    <property type="evidence" value="ECO:0007669"/>
    <property type="project" value="UniProtKB-EC"/>
</dbReference>
<evidence type="ECO:0000256" key="10">
    <source>
        <dbReference type="ARBA" id="ARBA00023157"/>
    </source>
</evidence>
<comment type="catalytic activity">
    <reaction evidence="11">
        <text>2 superoxide + 2 H(+) = H2O2 + O2</text>
        <dbReference type="Rhea" id="RHEA:20696"/>
        <dbReference type="ChEBI" id="CHEBI:15378"/>
        <dbReference type="ChEBI" id="CHEBI:15379"/>
        <dbReference type="ChEBI" id="CHEBI:16240"/>
        <dbReference type="ChEBI" id="CHEBI:18421"/>
        <dbReference type="EC" id="1.15.1.1"/>
    </reaction>
</comment>
<evidence type="ECO:0000256" key="1">
    <source>
        <dbReference type="ARBA" id="ARBA00001935"/>
    </source>
</evidence>
<dbReference type="Pfam" id="PF00080">
    <property type="entry name" value="Sod_Cu"/>
    <property type="match status" value="1"/>
</dbReference>
<evidence type="ECO:0000256" key="11">
    <source>
        <dbReference type="ARBA" id="ARBA00049204"/>
    </source>
</evidence>
<evidence type="ECO:0000313" key="13">
    <source>
        <dbReference type="EMBL" id="VEL32459.1"/>
    </source>
</evidence>
<comment type="cofactor">
    <cofactor evidence="1">
        <name>Cu cation</name>
        <dbReference type="ChEBI" id="CHEBI:23378"/>
    </cofactor>
</comment>
<dbReference type="CDD" id="cd00305">
    <property type="entry name" value="Cu-Zn_Superoxide_Dismutase"/>
    <property type="match status" value="1"/>
</dbReference>
<evidence type="ECO:0000256" key="5">
    <source>
        <dbReference type="ARBA" id="ARBA00022723"/>
    </source>
</evidence>
<dbReference type="OrthoDB" id="2015551at2759"/>
<sequence>MFKISFSGIGNARTLNATCMLIPNPGEKTFGVIHIINDPTSSCKFSLNGSVTGLPAGNHGFHIHNYGDFSRPCHTTGDHYNPFALDHGAPTDKTRHLGDLGNIKADDKGVAIVQICDSQLSLSGEYSVIGRSIVVHKDADDLGRGAELSKTTGNSGSPLACCIIGTGYKSDQNSTGFPNKKQVSSYVNHFM</sequence>
<evidence type="ECO:0000313" key="14">
    <source>
        <dbReference type="Proteomes" id="UP000784294"/>
    </source>
</evidence>
<keyword evidence="5" id="KW-0479">Metal-binding</keyword>
<dbReference type="InterPro" id="IPR018152">
    <property type="entry name" value="SOD_Cu/Zn_BS"/>
</dbReference>
<dbReference type="EC" id="1.15.1.1" evidence="4"/>
<dbReference type="PROSITE" id="PS00087">
    <property type="entry name" value="SOD_CU_ZN_1"/>
    <property type="match status" value="1"/>
</dbReference>
<evidence type="ECO:0000256" key="2">
    <source>
        <dbReference type="ARBA" id="ARBA00001947"/>
    </source>
</evidence>
<dbReference type="AlphaFoldDB" id="A0A3S5ABC2"/>
<accession>A0A3S5ABC2</accession>
<reference evidence="13" key="1">
    <citation type="submission" date="2018-11" db="EMBL/GenBank/DDBJ databases">
        <authorList>
            <consortium name="Pathogen Informatics"/>
        </authorList>
    </citation>
    <scope>NUCLEOTIDE SEQUENCE</scope>
</reference>
<dbReference type="InterPro" id="IPR024134">
    <property type="entry name" value="SOD_Cu/Zn_/chaperone"/>
</dbReference>
<feature type="domain" description="Superoxide dismutase copper/zinc binding" evidence="12">
    <location>
        <begin position="31"/>
        <end position="164"/>
    </location>
</feature>
<keyword evidence="7" id="KW-0049">Antioxidant</keyword>
<dbReference type="PANTHER" id="PTHR10003">
    <property type="entry name" value="SUPEROXIDE DISMUTASE CU-ZN -RELATED"/>
    <property type="match status" value="1"/>
</dbReference>
<keyword evidence="8" id="KW-0560">Oxidoreductase</keyword>
<dbReference type="GO" id="GO:0005507">
    <property type="term" value="F:copper ion binding"/>
    <property type="evidence" value="ECO:0007669"/>
    <property type="project" value="InterPro"/>
</dbReference>
<gene>
    <name evidence="13" type="ORF">PXEA_LOCUS25899</name>
</gene>
<evidence type="ECO:0000256" key="4">
    <source>
        <dbReference type="ARBA" id="ARBA00012682"/>
    </source>
</evidence>
<evidence type="ECO:0000256" key="3">
    <source>
        <dbReference type="ARBA" id="ARBA00010457"/>
    </source>
</evidence>
<keyword evidence="10" id="KW-1015">Disulfide bond</keyword>
<comment type="caution">
    <text evidence="13">The sequence shown here is derived from an EMBL/GenBank/DDBJ whole genome shotgun (WGS) entry which is preliminary data.</text>
</comment>
<evidence type="ECO:0000256" key="7">
    <source>
        <dbReference type="ARBA" id="ARBA00022862"/>
    </source>
</evidence>
<evidence type="ECO:0000259" key="12">
    <source>
        <dbReference type="Pfam" id="PF00080"/>
    </source>
</evidence>
<comment type="similarity">
    <text evidence="3">Belongs to the Cu-Zn superoxide dismutase family.</text>
</comment>
<dbReference type="InterPro" id="IPR001424">
    <property type="entry name" value="SOD_Cu_Zn_dom"/>
</dbReference>
<evidence type="ECO:0000256" key="9">
    <source>
        <dbReference type="ARBA" id="ARBA00023008"/>
    </source>
</evidence>
<comment type="cofactor">
    <cofactor evidence="2">
        <name>Zn(2+)</name>
        <dbReference type="ChEBI" id="CHEBI:29105"/>
    </cofactor>
</comment>
<dbReference type="Gene3D" id="2.60.40.200">
    <property type="entry name" value="Superoxide dismutase, copper/zinc binding domain"/>
    <property type="match status" value="1"/>
</dbReference>
<dbReference type="FunFam" id="2.60.40.200:FF:000003">
    <property type="entry name" value="Superoxide dismutase [Cu-Zn], chloroplastic"/>
    <property type="match status" value="1"/>
</dbReference>
<dbReference type="SUPFAM" id="SSF49329">
    <property type="entry name" value="Cu,Zn superoxide dismutase-like"/>
    <property type="match status" value="1"/>
</dbReference>
<protein>
    <recommendedName>
        <fullName evidence="4">superoxide dismutase</fullName>
        <ecNumber evidence="4">1.15.1.1</ecNumber>
    </recommendedName>
</protein>
<keyword evidence="9" id="KW-0186">Copper</keyword>